<organism evidence="2 3">
    <name type="scientific">Panicum virgatum</name>
    <name type="common">Blackwell switchgrass</name>
    <dbReference type="NCBI Taxonomy" id="38727"/>
    <lineage>
        <taxon>Eukaryota</taxon>
        <taxon>Viridiplantae</taxon>
        <taxon>Streptophyta</taxon>
        <taxon>Embryophyta</taxon>
        <taxon>Tracheophyta</taxon>
        <taxon>Spermatophyta</taxon>
        <taxon>Magnoliopsida</taxon>
        <taxon>Liliopsida</taxon>
        <taxon>Poales</taxon>
        <taxon>Poaceae</taxon>
        <taxon>PACMAD clade</taxon>
        <taxon>Panicoideae</taxon>
        <taxon>Panicodae</taxon>
        <taxon>Paniceae</taxon>
        <taxon>Panicinae</taxon>
        <taxon>Panicum</taxon>
        <taxon>Panicum sect. Hiantes</taxon>
    </lineage>
</organism>
<dbReference type="Proteomes" id="UP000823388">
    <property type="component" value="Chromosome 3K"/>
</dbReference>
<feature type="region of interest" description="Disordered" evidence="1">
    <location>
        <begin position="22"/>
        <end position="58"/>
    </location>
</feature>
<proteinExistence type="predicted"/>
<sequence>MPSKRIISVAVNYITQQCFAKSSNSWQENSGSKRRTRRAGSSTDASVTEGIISNQSMKVQRAQTQSIKFTHSAIHSTKNRKKNLDYVCVRLQAWLAQLHAADCDDIKRRGLG</sequence>
<feature type="compositionally biased region" description="Polar residues" evidence="1">
    <location>
        <begin position="39"/>
        <end position="58"/>
    </location>
</feature>
<evidence type="ECO:0000313" key="3">
    <source>
        <dbReference type="Proteomes" id="UP000823388"/>
    </source>
</evidence>
<dbReference type="AlphaFoldDB" id="A0A8T0V1Z1"/>
<evidence type="ECO:0000256" key="1">
    <source>
        <dbReference type="SAM" id="MobiDB-lite"/>
    </source>
</evidence>
<gene>
    <name evidence="2" type="ORF">PVAP13_3KG504800</name>
</gene>
<reference evidence="2" key="1">
    <citation type="submission" date="2020-05" db="EMBL/GenBank/DDBJ databases">
        <title>WGS assembly of Panicum virgatum.</title>
        <authorList>
            <person name="Lovell J.T."/>
            <person name="Jenkins J."/>
            <person name="Shu S."/>
            <person name="Juenger T.E."/>
            <person name="Schmutz J."/>
        </authorList>
    </citation>
    <scope>NUCLEOTIDE SEQUENCE</scope>
    <source>
        <strain evidence="2">AP13</strain>
    </source>
</reference>
<name>A0A8T0V1Z1_PANVG</name>
<comment type="caution">
    <text evidence="2">The sequence shown here is derived from an EMBL/GenBank/DDBJ whole genome shotgun (WGS) entry which is preliminary data.</text>
</comment>
<keyword evidence="3" id="KW-1185">Reference proteome</keyword>
<protein>
    <submittedName>
        <fullName evidence="2">Uncharacterized protein</fullName>
    </submittedName>
</protein>
<dbReference type="EMBL" id="CM029041">
    <property type="protein sequence ID" value="KAG2628265.1"/>
    <property type="molecule type" value="Genomic_DNA"/>
</dbReference>
<evidence type="ECO:0000313" key="2">
    <source>
        <dbReference type="EMBL" id="KAG2628265.1"/>
    </source>
</evidence>
<accession>A0A8T0V1Z1</accession>